<dbReference type="AlphaFoldDB" id="A0A6A4R6P6"/>
<keyword evidence="2" id="KW-1185">Reference proteome</keyword>
<protein>
    <submittedName>
        <fullName evidence="1">Uncharacterized protein</fullName>
    </submittedName>
</protein>
<organism evidence="1 2">
    <name type="scientific">Lupinus albus</name>
    <name type="common">White lupine</name>
    <name type="synonym">Lupinus termis</name>
    <dbReference type="NCBI Taxonomy" id="3870"/>
    <lineage>
        <taxon>Eukaryota</taxon>
        <taxon>Viridiplantae</taxon>
        <taxon>Streptophyta</taxon>
        <taxon>Embryophyta</taxon>
        <taxon>Tracheophyta</taxon>
        <taxon>Spermatophyta</taxon>
        <taxon>Magnoliopsida</taxon>
        <taxon>eudicotyledons</taxon>
        <taxon>Gunneridae</taxon>
        <taxon>Pentapetalae</taxon>
        <taxon>rosids</taxon>
        <taxon>fabids</taxon>
        <taxon>Fabales</taxon>
        <taxon>Fabaceae</taxon>
        <taxon>Papilionoideae</taxon>
        <taxon>50 kb inversion clade</taxon>
        <taxon>genistoids sensu lato</taxon>
        <taxon>core genistoids</taxon>
        <taxon>Genisteae</taxon>
        <taxon>Lupinus</taxon>
    </lineage>
</organism>
<evidence type="ECO:0000313" key="2">
    <source>
        <dbReference type="Proteomes" id="UP000447434"/>
    </source>
</evidence>
<name>A0A6A4R6P6_LUPAL</name>
<proteinExistence type="predicted"/>
<dbReference type="EMBL" id="WOCE01000001">
    <property type="protein sequence ID" value="KAE9621192.1"/>
    <property type="molecule type" value="Genomic_DNA"/>
</dbReference>
<dbReference type="Proteomes" id="UP000447434">
    <property type="component" value="Chromosome 1"/>
</dbReference>
<comment type="caution">
    <text evidence="1">The sequence shown here is derived from an EMBL/GenBank/DDBJ whole genome shotgun (WGS) entry which is preliminary data.</text>
</comment>
<gene>
    <name evidence="1" type="ORF">Lalb_Chr01g0011041</name>
</gene>
<reference evidence="2" key="1">
    <citation type="journal article" date="2020" name="Nat. Commun.">
        <title>Genome sequence of the cluster root forming white lupin.</title>
        <authorList>
            <person name="Hufnagel B."/>
            <person name="Marques A."/>
            <person name="Soriano A."/>
            <person name="Marques L."/>
            <person name="Divol F."/>
            <person name="Doumas P."/>
            <person name="Sallet E."/>
            <person name="Mancinotti D."/>
            <person name="Carrere S."/>
            <person name="Marande W."/>
            <person name="Arribat S."/>
            <person name="Keller J."/>
            <person name="Huneau C."/>
            <person name="Blein T."/>
            <person name="Aime D."/>
            <person name="Laguerre M."/>
            <person name="Taylor J."/>
            <person name="Schubert V."/>
            <person name="Nelson M."/>
            <person name="Geu-Flores F."/>
            <person name="Crespi M."/>
            <person name="Gallardo-Guerrero K."/>
            <person name="Delaux P.-M."/>
            <person name="Salse J."/>
            <person name="Berges H."/>
            <person name="Guyot R."/>
            <person name="Gouzy J."/>
            <person name="Peret B."/>
        </authorList>
    </citation>
    <scope>NUCLEOTIDE SEQUENCE [LARGE SCALE GENOMIC DNA]</scope>
    <source>
        <strain evidence="2">cv. Amiga</strain>
    </source>
</reference>
<evidence type="ECO:0000313" key="1">
    <source>
        <dbReference type="EMBL" id="KAE9621192.1"/>
    </source>
</evidence>
<sequence>MSFHGFSHLEKRSNIPKMSLRELESRVLPLLKLLGEYQNSLPLEKLSSLTSLQSF</sequence>
<accession>A0A6A4R6P6</accession>